<dbReference type="SUPFAM" id="SSF48452">
    <property type="entry name" value="TPR-like"/>
    <property type="match status" value="1"/>
</dbReference>
<name>A0ABP8K5S8_9BACT</name>
<gene>
    <name evidence="4" type="ORF">GCM10023187_14840</name>
</gene>
<dbReference type="PROSITE" id="PS50005">
    <property type="entry name" value="TPR"/>
    <property type="match status" value="1"/>
</dbReference>
<comment type="caution">
    <text evidence="4">The sequence shown here is derived from an EMBL/GenBank/DDBJ whole genome shotgun (WGS) entry which is preliminary data.</text>
</comment>
<dbReference type="InterPro" id="IPR016032">
    <property type="entry name" value="Sig_transdc_resp-reg_C-effctor"/>
</dbReference>
<keyword evidence="5" id="KW-1185">Reference proteome</keyword>
<feature type="repeat" description="TPR" evidence="1">
    <location>
        <begin position="179"/>
        <end position="212"/>
    </location>
</feature>
<evidence type="ECO:0008006" key="6">
    <source>
        <dbReference type="Google" id="ProtNLM"/>
    </source>
</evidence>
<dbReference type="EMBL" id="BAABHB010000002">
    <property type="protein sequence ID" value="GAA4401057.1"/>
    <property type="molecule type" value="Genomic_DNA"/>
</dbReference>
<feature type="coiled-coil region" evidence="2">
    <location>
        <begin position="403"/>
        <end position="453"/>
    </location>
</feature>
<dbReference type="Gene3D" id="1.25.40.10">
    <property type="entry name" value="Tetratricopeptide repeat domain"/>
    <property type="match status" value="1"/>
</dbReference>
<dbReference type="Gene3D" id="1.10.10.10">
    <property type="entry name" value="Winged helix-like DNA-binding domain superfamily/Winged helix DNA-binding domain"/>
    <property type="match status" value="1"/>
</dbReference>
<proteinExistence type="predicted"/>
<dbReference type="SMART" id="SM00028">
    <property type="entry name" value="TPR"/>
    <property type="match status" value="4"/>
</dbReference>
<accession>A0ABP8K5S8</accession>
<keyword evidence="1" id="KW-0802">TPR repeat</keyword>
<keyword evidence="3" id="KW-0812">Transmembrane</keyword>
<dbReference type="Pfam" id="PF13181">
    <property type="entry name" value="TPR_8"/>
    <property type="match status" value="2"/>
</dbReference>
<reference evidence="5" key="1">
    <citation type="journal article" date="2019" name="Int. J. Syst. Evol. Microbiol.">
        <title>The Global Catalogue of Microorganisms (GCM) 10K type strain sequencing project: providing services to taxonomists for standard genome sequencing and annotation.</title>
        <authorList>
            <consortium name="The Broad Institute Genomics Platform"/>
            <consortium name="The Broad Institute Genome Sequencing Center for Infectious Disease"/>
            <person name="Wu L."/>
            <person name="Ma J."/>
        </authorList>
    </citation>
    <scope>NUCLEOTIDE SEQUENCE [LARGE SCALE GENOMIC DNA]</scope>
    <source>
        <strain evidence="5">JCM 17925</strain>
    </source>
</reference>
<dbReference type="PANTHER" id="PTHR10098">
    <property type="entry name" value="RAPSYN-RELATED"/>
    <property type="match status" value="1"/>
</dbReference>
<organism evidence="4 5">
    <name type="scientific">Nibrella viscosa</name>
    <dbReference type="NCBI Taxonomy" id="1084524"/>
    <lineage>
        <taxon>Bacteria</taxon>
        <taxon>Pseudomonadati</taxon>
        <taxon>Bacteroidota</taxon>
        <taxon>Cytophagia</taxon>
        <taxon>Cytophagales</taxon>
        <taxon>Spirosomataceae</taxon>
        <taxon>Nibrella</taxon>
    </lineage>
</organism>
<evidence type="ECO:0000313" key="4">
    <source>
        <dbReference type="EMBL" id="GAA4401057.1"/>
    </source>
</evidence>
<protein>
    <recommendedName>
        <fullName evidence="6">Tetratricopeptide repeat-containing protein</fullName>
    </recommendedName>
</protein>
<keyword evidence="2" id="KW-0175">Coiled coil</keyword>
<dbReference type="InterPro" id="IPR036388">
    <property type="entry name" value="WH-like_DNA-bd_sf"/>
</dbReference>
<evidence type="ECO:0000256" key="1">
    <source>
        <dbReference type="PROSITE-ProRule" id="PRU00339"/>
    </source>
</evidence>
<keyword evidence="3" id="KW-0472">Membrane</keyword>
<dbReference type="Proteomes" id="UP001500936">
    <property type="component" value="Unassembled WGS sequence"/>
</dbReference>
<dbReference type="InterPro" id="IPR011990">
    <property type="entry name" value="TPR-like_helical_dom_sf"/>
</dbReference>
<keyword evidence="3" id="KW-1133">Transmembrane helix</keyword>
<evidence type="ECO:0000313" key="5">
    <source>
        <dbReference type="Proteomes" id="UP001500936"/>
    </source>
</evidence>
<evidence type="ECO:0000256" key="3">
    <source>
        <dbReference type="SAM" id="Phobius"/>
    </source>
</evidence>
<dbReference type="SUPFAM" id="SSF46894">
    <property type="entry name" value="C-terminal effector domain of the bipartite response regulators"/>
    <property type="match status" value="1"/>
</dbReference>
<evidence type="ECO:0000256" key="2">
    <source>
        <dbReference type="SAM" id="Coils"/>
    </source>
</evidence>
<dbReference type="InterPro" id="IPR019734">
    <property type="entry name" value="TPR_rpt"/>
</dbReference>
<sequence length="567" mass="66555">MATGPDSLRAMPLLLRYGAIDWHYTSALKRDTSQAKRLVRDLEQFFDEKGSEADQLTFRIWVFRKGLTGPKTYEQLAAGALQFLKEAEQIREPYLTAFLHHWLGMLYYNHLKQYGPAFRHYLRMYDLVVNFDERLYPERSYALYLVARAYYDFFDYKNTIRYGQVLMQVQEQDVKDSHIFNACMLGMAYLRLGQYEQARRHFHWSLSLVPTGMNSRYRIDAWEGILNGNIGVTYFEQKQYDQAISYLTKGIDFTRKTSLWDNFPRFSTKLALIYLERGQIRQAYTIAQQALQAAKRADEVGEYLPLSRYLAEPYKVVADCYRAMGNYEKAFRYADSARVAETQWKQQMNIALKHRAEIAIEQERFQAREQQLQQEKERQLLLRNALLALTILSLLVVLLLYNRRQLKDRHRRQQLQAEKQLAEAELQSAQALLNQLRQGVQQKSRLIDQYEAEFSVSADGPAIGSNQYQLLNDLRHSVILTDDDWHQFVDVFEKVHPGFFYRLKTQLPDLTPAETRFMALSRLSYTAREMAHMLGVSPGAVRQYRHTIRCKLDLPDEVSVDEIAQRV</sequence>
<feature type="transmembrane region" description="Helical" evidence="3">
    <location>
        <begin position="380"/>
        <end position="401"/>
    </location>
</feature>